<feature type="compositionally biased region" description="Low complexity" evidence="1">
    <location>
        <begin position="178"/>
        <end position="189"/>
    </location>
</feature>
<dbReference type="GeneID" id="17326455"/>
<dbReference type="RefSeq" id="XP_005718734.1">
    <property type="nucleotide sequence ID" value="XM_005718677.1"/>
</dbReference>
<feature type="compositionally biased region" description="Low complexity" evidence="1">
    <location>
        <begin position="298"/>
        <end position="314"/>
    </location>
</feature>
<feature type="compositionally biased region" description="Polar residues" evidence="1">
    <location>
        <begin position="351"/>
        <end position="363"/>
    </location>
</feature>
<gene>
    <name evidence="2" type="ORF">CHC_T00001264001</name>
</gene>
<keyword evidence="3" id="KW-1185">Reference proteome</keyword>
<feature type="region of interest" description="Disordered" evidence="1">
    <location>
        <begin position="294"/>
        <end position="387"/>
    </location>
</feature>
<organism evidence="2 3">
    <name type="scientific">Chondrus crispus</name>
    <name type="common">Carrageen Irish moss</name>
    <name type="synonym">Polymorpha crispa</name>
    <dbReference type="NCBI Taxonomy" id="2769"/>
    <lineage>
        <taxon>Eukaryota</taxon>
        <taxon>Rhodophyta</taxon>
        <taxon>Florideophyceae</taxon>
        <taxon>Rhodymeniophycidae</taxon>
        <taxon>Gigartinales</taxon>
        <taxon>Gigartinaceae</taxon>
        <taxon>Chondrus</taxon>
    </lineage>
</organism>
<evidence type="ECO:0000313" key="3">
    <source>
        <dbReference type="Proteomes" id="UP000012073"/>
    </source>
</evidence>
<name>R7QL67_CHOCR</name>
<dbReference type="Gramene" id="CDF38829">
    <property type="protein sequence ID" value="CDF38829"/>
    <property type="gene ID" value="CHC_T00001264001"/>
</dbReference>
<dbReference type="Proteomes" id="UP000012073">
    <property type="component" value="Unassembled WGS sequence"/>
</dbReference>
<feature type="compositionally biased region" description="Polar residues" evidence="1">
    <location>
        <begin position="432"/>
        <end position="445"/>
    </location>
</feature>
<evidence type="ECO:0000313" key="2">
    <source>
        <dbReference type="EMBL" id="CDF38829.1"/>
    </source>
</evidence>
<evidence type="ECO:0000256" key="1">
    <source>
        <dbReference type="SAM" id="MobiDB-lite"/>
    </source>
</evidence>
<feature type="compositionally biased region" description="Polar residues" evidence="1">
    <location>
        <begin position="525"/>
        <end position="547"/>
    </location>
</feature>
<feature type="compositionally biased region" description="Low complexity" evidence="1">
    <location>
        <begin position="333"/>
        <end position="350"/>
    </location>
</feature>
<sequence length="765" mass="82563">MGIKATVVYDIPRHATIVLRTRSVSISERYEVIDTIASFANHCESLRGVAHSVTEVSAHWGGPPYLTYEIAHDRFRVMVIWDEEPGEFDLCHDVEDCLLHLKNAVMSVQDALAQSASKAVAKVYDEAGYALRGDTPIVLPNPGETTKKVSTRSKLLPSRPPSGLRRLSSADPKKKKSSAGGSRLLGKLGNAFKNVTGGAPSESTVGITHSRRPKSPLQNVSPTPGGVGAGKPLAVYGSENGFDDELGGLELPHDVFAWASFGKYLPDQEADLTWFVGLMKGETDANIVSQKPALRKNSVSSTPLTLPSSASPLSKGTGSVASSVLDGRQATQSPPTSNAPPSSTTATTSPIHPNTIQTVTQRPSVLESPIKPSTTREGPLASKHDGPLVISTIPAKNNETLNNRHISVSDRHPSSEVASKQDYPLPPASRAFSANTSRGAESMNGSMMPLQNPPAFTLPLATGQLSPVPPSAPRSDISRTSASSASRAQIGMKSVSSAIPPALAAQMQETREFDVSHFGEKKDTTNPSALKSDQNIGASSDVNTTNRPIDPSTDETLRNRMNEFAMTMQAGNFTLALQQVFATLKMLRGMQPRRERETITCSNYVIAQKILIRNAVLESELVRFVSGTPEFIRRQIEMALLMMFLAELKHLLPRHRAAAMKVAIEKNIVVGNFGMCARWLRHLLEKAPPAQKEELHRRLEVCEKRGETNAQMPPTNRLCYITLQVLTSLHGACSVCSAVYHPQMAGVVAGQICPTCFVGAVVERM</sequence>
<dbReference type="OrthoDB" id="9619at2759"/>
<reference evidence="3" key="1">
    <citation type="journal article" date="2013" name="Proc. Natl. Acad. Sci. U.S.A.">
        <title>Genome structure and metabolic features in the red seaweed Chondrus crispus shed light on evolution of the Archaeplastida.</title>
        <authorList>
            <person name="Collen J."/>
            <person name="Porcel B."/>
            <person name="Carre W."/>
            <person name="Ball S.G."/>
            <person name="Chaparro C."/>
            <person name="Tonon T."/>
            <person name="Barbeyron T."/>
            <person name="Michel G."/>
            <person name="Noel B."/>
            <person name="Valentin K."/>
            <person name="Elias M."/>
            <person name="Artiguenave F."/>
            <person name="Arun A."/>
            <person name="Aury J.M."/>
            <person name="Barbosa-Neto J.F."/>
            <person name="Bothwell J.H."/>
            <person name="Bouget F.Y."/>
            <person name="Brillet L."/>
            <person name="Cabello-Hurtado F."/>
            <person name="Capella-Gutierrez S."/>
            <person name="Charrier B."/>
            <person name="Cladiere L."/>
            <person name="Cock J.M."/>
            <person name="Coelho S.M."/>
            <person name="Colleoni C."/>
            <person name="Czjzek M."/>
            <person name="Da Silva C."/>
            <person name="Delage L."/>
            <person name="Denoeud F."/>
            <person name="Deschamps P."/>
            <person name="Dittami S.M."/>
            <person name="Gabaldon T."/>
            <person name="Gachon C.M."/>
            <person name="Groisillier A."/>
            <person name="Herve C."/>
            <person name="Jabbari K."/>
            <person name="Katinka M."/>
            <person name="Kloareg B."/>
            <person name="Kowalczyk N."/>
            <person name="Labadie K."/>
            <person name="Leblanc C."/>
            <person name="Lopez P.J."/>
            <person name="McLachlan D.H."/>
            <person name="Meslet-Cladiere L."/>
            <person name="Moustafa A."/>
            <person name="Nehr Z."/>
            <person name="Nyvall Collen P."/>
            <person name="Panaud O."/>
            <person name="Partensky F."/>
            <person name="Poulain J."/>
            <person name="Rensing S.A."/>
            <person name="Rousvoal S."/>
            <person name="Samson G."/>
            <person name="Symeonidi A."/>
            <person name="Weissenbach J."/>
            <person name="Zambounis A."/>
            <person name="Wincker P."/>
            <person name="Boyen C."/>
        </authorList>
    </citation>
    <scope>NUCLEOTIDE SEQUENCE [LARGE SCALE GENOMIC DNA]</scope>
    <source>
        <strain evidence="3">cv. Stackhouse</strain>
    </source>
</reference>
<proteinExistence type="predicted"/>
<feature type="compositionally biased region" description="Low complexity" evidence="1">
    <location>
        <begin position="474"/>
        <end position="488"/>
    </location>
</feature>
<dbReference type="KEGG" id="ccp:CHC_T00001264001"/>
<protein>
    <submittedName>
        <fullName evidence="2">Uncharacterized protein</fullName>
    </submittedName>
</protein>
<feature type="region of interest" description="Disordered" evidence="1">
    <location>
        <begin position="408"/>
        <end position="492"/>
    </location>
</feature>
<feature type="compositionally biased region" description="Low complexity" evidence="1">
    <location>
        <begin position="152"/>
        <end position="170"/>
    </location>
</feature>
<feature type="region of interest" description="Disordered" evidence="1">
    <location>
        <begin position="516"/>
        <end position="555"/>
    </location>
</feature>
<dbReference type="AlphaFoldDB" id="R7QL67"/>
<accession>R7QL67</accession>
<dbReference type="EMBL" id="HG001971">
    <property type="protein sequence ID" value="CDF38829.1"/>
    <property type="molecule type" value="Genomic_DNA"/>
</dbReference>
<feature type="region of interest" description="Disordered" evidence="1">
    <location>
        <begin position="138"/>
        <end position="230"/>
    </location>
</feature>